<keyword evidence="4" id="KW-0967">Endosome</keyword>
<dbReference type="InterPro" id="IPR023340">
    <property type="entry name" value="UMA"/>
</dbReference>
<keyword evidence="6" id="KW-0472">Membrane</keyword>
<comment type="subcellular location">
    <subcellularLocation>
        <location evidence="1">Late endosome membrane</location>
        <topology evidence="1">Peripheral membrane protein</topology>
    </subcellularLocation>
</comment>
<dbReference type="InterPro" id="IPR018798">
    <property type="entry name" value="MVB12A/B"/>
</dbReference>
<dbReference type="Gene3D" id="2.100.10.50">
    <property type="match status" value="1"/>
</dbReference>
<evidence type="ECO:0000313" key="15">
    <source>
        <dbReference type="RefSeq" id="XP_032814930.1"/>
    </source>
</evidence>
<dbReference type="GO" id="GO:0042058">
    <property type="term" value="P:regulation of epidermal growth factor receptor signaling pathway"/>
    <property type="evidence" value="ECO:0007669"/>
    <property type="project" value="TreeGrafter"/>
</dbReference>
<evidence type="ECO:0000313" key="14">
    <source>
        <dbReference type="RefSeq" id="XP_032814929.1"/>
    </source>
</evidence>
<dbReference type="Proteomes" id="UP001318040">
    <property type="component" value="Chromosome 22"/>
</dbReference>
<evidence type="ECO:0000256" key="7">
    <source>
        <dbReference type="ARBA" id="ARBA00053101"/>
    </source>
</evidence>
<dbReference type="PROSITE" id="PS51498">
    <property type="entry name" value="MABP"/>
    <property type="match status" value="1"/>
</dbReference>
<feature type="region of interest" description="Disordered" evidence="8">
    <location>
        <begin position="181"/>
        <end position="212"/>
    </location>
</feature>
<gene>
    <name evidence="12 13 14 15" type="primary">MVB12B</name>
</gene>
<dbReference type="GO" id="GO:0019075">
    <property type="term" value="P:virus maturation"/>
    <property type="evidence" value="ECO:0007669"/>
    <property type="project" value="TreeGrafter"/>
</dbReference>
<evidence type="ECO:0000313" key="11">
    <source>
        <dbReference type="Proteomes" id="UP001318040"/>
    </source>
</evidence>
<dbReference type="CTD" id="89853"/>
<dbReference type="RefSeq" id="XP_032814926.1">
    <property type="nucleotide sequence ID" value="XM_032959035.1"/>
</dbReference>
<comment type="similarity">
    <text evidence="2">Belongs to the MVB12 family.</text>
</comment>
<accession>A0AAJ7WYX8</accession>
<dbReference type="InterPro" id="IPR040297">
    <property type="entry name" value="MVB12B"/>
</dbReference>
<dbReference type="KEGG" id="pmrn:116945006"/>
<dbReference type="GO" id="GO:0015031">
    <property type="term" value="P:protein transport"/>
    <property type="evidence" value="ECO:0007669"/>
    <property type="project" value="UniProtKB-KW"/>
</dbReference>
<dbReference type="RefSeq" id="XP_032814927.1">
    <property type="nucleotide sequence ID" value="XM_032959036.1"/>
</dbReference>
<organism evidence="11 13">
    <name type="scientific">Petromyzon marinus</name>
    <name type="common">Sea lamprey</name>
    <dbReference type="NCBI Taxonomy" id="7757"/>
    <lineage>
        <taxon>Eukaryota</taxon>
        <taxon>Metazoa</taxon>
        <taxon>Chordata</taxon>
        <taxon>Craniata</taxon>
        <taxon>Vertebrata</taxon>
        <taxon>Cyclostomata</taxon>
        <taxon>Hyperoartia</taxon>
        <taxon>Petromyzontiformes</taxon>
        <taxon>Petromyzontidae</taxon>
        <taxon>Petromyzon</taxon>
    </lineage>
</organism>
<keyword evidence="5" id="KW-0653">Protein transport</keyword>
<dbReference type="GO" id="GO:0000813">
    <property type="term" value="C:ESCRT I complex"/>
    <property type="evidence" value="ECO:0007669"/>
    <property type="project" value="InterPro"/>
</dbReference>
<keyword evidence="3" id="KW-0813">Transport</keyword>
<feature type="domain" description="UMA" evidence="9">
    <location>
        <begin position="239"/>
        <end position="288"/>
    </location>
</feature>
<dbReference type="FunFam" id="2.100.10.50:FF:000002">
    <property type="entry name" value="Multivesicular body subunit 12B"/>
    <property type="match status" value="1"/>
</dbReference>
<dbReference type="GO" id="GO:0031902">
    <property type="term" value="C:late endosome membrane"/>
    <property type="evidence" value="ECO:0007669"/>
    <property type="project" value="UniProtKB-SubCell"/>
</dbReference>
<dbReference type="RefSeq" id="XP_032814929.1">
    <property type="nucleotide sequence ID" value="XM_032959038.1"/>
</dbReference>
<proteinExistence type="inferred from homology"/>
<evidence type="ECO:0000259" key="10">
    <source>
        <dbReference type="PROSITE" id="PS51498"/>
    </source>
</evidence>
<dbReference type="PANTHER" id="PTHR31547">
    <property type="entry name" value="MULTIVESICULAR BODY SUBUNIT 12B"/>
    <property type="match status" value="1"/>
</dbReference>
<protein>
    <submittedName>
        <fullName evidence="12 13">Multivesicular body subunit 12B isoform X1</fullName>
    </submittedName>
</protein>
<evidence type="ECO:0000313" key="12">
    <source>
        <dbReference type="RefSeq" id="XP_032814926.1"/>
    </source>
</evidence>
<name>A0AAJ7WYX8_PETMA</name>
<dbReference type="RefSeq" id="XP_032814930.1">
    <property type="nucleotide sequence ID" value="XM_032959039.1"/>
</dbReference>
<evidence type="ECO:0000256" key="6">
    <source>
        <dbReference type="ARBA" id="ARBA00023136"/>
    </source>
</evidence>
<dbReference type="InterPro" id="IPR023341">
    <property type="entry name" value="MABP"/>
</dbReference>
<dbReference type="GO" id="GO:0046755">
    <property type="term" value="P:viral budding"/>
    <property type="evidence" value="ECO:0007669"/>
    <property type="project" value="TreeGrafter"/>
</dbReference>
<dbReference type="PANTHER" id="PTHR31547:SF1">
    <property type="entry name" value="MULTIVESICULAR BODY SUBUNIT 12B"/>
    <property type="match status" value="1"/>
</dbReference>
<dbReference type="GeneID" id="116945006"/>
<keyword evidence="11" id="KW-1185">Reference proteome</keyword>
<reference evidence="12 13" key="1">
    <citation type="submission" date="2025-04" db="UniProtKB">
        <authorList>
            <consortium name="RefSeq"/>
        </authorList>
    </citation>
    <scope>IDENTIFICATION</scope>
    <source>
        <tissue evidence="12 13">Sperm</tissue>
    </source>
</reference>
<dbReference type="AlphaFoldDB" id="A0AAJ7WYX8"/>
<sequence length="297" mass="33008">MPEVRELREALPEMSQAPITGIGMVASRGSAPQGYEVILNSDDNVEADLWKDKMFKSKTKRYLCVTRKPNCTLGVTTQGEEASAPGHGDNVVVDMKLVGEKETLPVGFMAVQDTLDTKEPALQKKRLCVKLIPRDSTEVAVCDVKVNGRARQPPPHYTFIGELNSMGLWFKLGRVPKSPYRMVRGPSAPQLPTPTPSPRPKMPPRQDSAPLPALPSRFDARLDTSYQSQAIYTSAMSAMEGVPFVLHERYATDGNNLRQYEIPHIQLKSFKEIESEYDYDFLTERSAAAARKPPAMS</sequence>
<dbReference type="PROSITE" id="PS51497">
    <property type="entry name" value="UMA"/>
    <property type="match status" value="1"/>
</dbReference>
<feature type="compositionally biased region" description="Pro residues" evidence="8">
    <location>
        <begin position="189"/>
        <end position="203"/>
    </location>
</feature>
<evidence type="ECO:0000259" key="9">
    <source>
        <dbReference type="PROSITE" id="PS51497"/>
    </source>
</evidence>
<evidence type="ECO:0000256" key="8">
    <source>
        <dbReference type="SAM" id="MobiDB-lite"/>
    </source>
</evidence>
<evidence type="ECO:0000256" key="2">
    <source>
        <dbReference type="ARBA" id="ARBA00010432"/>
    </source>
</evidence>
<evidence type="ECO:0000313" key="13">
    <source>
        <dbReference type="RefSeq" id="XP_032814927.1"/>
    </source>
</evidence>
<dbReference type="Pfam" id="PF10240">
    <property type="entry name" value="DUF2464"/>
    <property type="match status" value="1"/>
</dbReference>
<evidence type="ECO:0000256" key="3">
    <source>
        <dbReference type="ARBA" id="ARBA00022448"/>
    </source>
</evidence>
<evidence type="ECO:0000256" key="5">
    <source>
        <dbReference type="ARBA" id="ARBA00022927"/>
    </source>
</evidence>
<feature type="domain" description="MABP" evidence="10">
    <location>
        <begin position="16"/>
        <end position="174"/>
    </location>
</feature>
<evidence type="ECO:0000256" key="1">
    <source>
        <dbReference type="ARBA" id="ARBA00004633"/>
    </source>
</evidence>
<comment type="function">
    <text evidence="7">Component of the ESCRT-I complex, a regulator of vesicular trafficking process. Required for the sorting of endocytic ubiquitinated cargos into multivesicular bodies.</text>
</comment>
<evidence type="ECO:0000256" key="4">
    <source>
        <dbReference type="ARBA" id="ARBA00022753"/>
    </source>
</evidence>